<sequence>MLGLICLFGAGTDATSFLHWTEWAAQRFPFIELLLLVLPGHGINRQIPLESDAKALARLGADELLGLGLSGDIFILGFSAGATAGLALCQELQSRHARVRKLYVAGRAGCQVRYRPPNHEEIWAFDPLDWARWFAANFATEEAQAKTEARQEVWGTGGATTEERLISLSDGREDGLLKSIALTQRVSCDLHAVASRADAVWPAERALPGAKSEML</sequence>
<protein>
    <recommendedName>
        <fullName evidence="1">AB hydrolase-1 domain-containing protein</fullName>
    </recommendedName>
</protein>
<feature type="domain" description="AB hydrolase-1" evidence="1">
    <location>
        <begin position="9"/>
        <end position="162"/>
    </location>
</feature>
<evidence type="ECO:0000313" key="3">
    <source>
        <dbReference type="Proteomes" id="UP001178507"/>
    </source>
</evidence>
<dbReference type="Proteomes" id="UP001178507">
    <property type="component" value="Unassembled WGS sequence"/>
</dbReference>
<accession>A0AA36JEB8</accession>
<dbReference type="SUPFAM" id="SSF53474">
    <property type="entry name" value="alpha/beta-Hydrolases"/>
    <property type="match status" value="1"/>
</dbReference>
<proteinExistence type="predicted"/>
<dbReference type="Pfam" id="PF12697">
    <property type="entry name" value="Abhydrolase_6"/>
    <property type="match status" value="1"/>
</dbReference>
<dbReference type="AlphaFoldDB" id="A0AA36JEB8"/>
<organism evidence="2 3">
    <name type="scientific">Effrenium voratum</name>
    <dbReference type="NCBI Taxonomy" id="2562239"/>
    <lineage>
        <taxon>Eukaryota</taxon>
        <taxon>Sar</taxon>
        <taxon>Alveolata</taxon>
        <taxon>Dinophyceae</taxon>
        <taxon>Suessiales</taxon>
        <taxon>Symbiodiniaceae</taxon>
        <taxon>Effrenium</taxon>
    </lineage>
</organism>
<name>A0AA36JEB8_9DINO</name>
<evidence type="ECO:0000259" key="1">
    <source>
        <dbReference type="Pfam" id="PF12697"/>
    </source>
</evidence>
<comment type="caution">
    <text evidence="2">The sequence shown here is derived from an EMBL/GenBank/DDBJ whole genome shotgun (WGS) entry which is preliminary data.</text>
</comment>
<gene>
    <name evidence="2" type="ORF">EVOR1521_LOCUS27050</name>
</gene>
<dbReference type="EMBL" id="CAUJNA010003550">
    <property type="protein sequence ID" value="CAJ1404643.1"/>
    <property type="molecule type" value="Genomic_DNA"/>
</dbReference>
<dbReference type="Gene3D" id="3.40.50.1820">
    <property type="entry name" value="alpha/beta hydrolase"/>
    <property type="match status" value="1"/>
</dbReference>
<reference evidence="2" key="1">
    <citation type="submission" date="2023-08" db="EMBL/GenBank/DDBJ databases">
        <authorList>
            <person name="Chen Y."/>
            <person name="Shah S."/>
            <person name="Dougan E. K."/>
            <person name="Thang M."/>
            <person name="Chan C."/>
        </authorList>
    </citation>
    <scope>NUCLEOTIDE SEQUENCE</scope>
</reference>
<keyword evidence="3" id="KW-1185">Reference proteome</keyword>
<evidence type="ECO:0000313" key="2">
    <source>
        <dbReference type="EMBL" id="CAJ1404643.1"/>
    </source>
</evidence>
<dbReference type="InterPro" id="IPR029058">
    <property type="entry name" value="AB_hydrolase_fold"/>
</dbReference>
<dbReference type="InterPro" id="IPR000073">
    <property type="entry name" value="AB_hydrolase_1"/>
</dbReference>